<dbReference type="EMBL" id="JAPTNE010000047">
    <property type="protein sequence ID" value="MCZ0809916.1"/>
    <property type="molecule type" value="Genomic_DNA"/>
</dbReference>
<dbReference type="AlphaFoldDB" id="A0AAP3DKD5"/>
<proteinExistence type="predicted"/>
<evidence type="ECO:0000313" key="2">
    <source>
        <dbReference type="EMBL" id="MCZ0809916.1"/>
    </source>
</evidence>
<keyword evidence="2" id="KW-0378">Hydrolase</keyword>
<reference evidence="2" key="1">
    <citation type="submission" date="2022-09" db="EMBL/GenBank/DDBJ databases">
        <title>Genome analysis and characterization of larvicidal activity of Brevibacillus strains.</title>
        <authorList>
            <person name="Patrusheva E.V."/>
            <person name="Izotova A.O."/>
            <person name="Toshchakov S.V."/>
            <person name="Sineoky S.P."/>
        </authorList>
    </citation>
    <scope>NUCLEOTIDE SEQUENCE</scope>
    <source>
        <strain evidence="2">VKPM_B-13247</strain>
    </source>
</reference>
<keyword evidence="2" id="KW-0540">Nuclease</keyword>
<dbReference type="Proteomes" id="UP001077662">
    <property type="component" value="Unassembled WGS sequence"/>
</dbReference>
<gene>
    <name evidence="2" type="ORF">O0554_23975</name>
</gene>
<dbReference type="Pfam" id="PF13391">
    <property type="entry name" value="HNH_2"/>
    <property type="match status" value="1"/>
</dbReference>
<sequence length="297" mass="34478">MIAIAPTDLKWFDVLKSELLPMEINFWTPTPWNIRRLREGDQLYFLLKSPIRKIGGYGFYKDYQNLTPKEAWKKFGKGNGVLNYTELISRCNKYIGKNSARKSLNNNSTIGCIILTNPVFLDEAEYFKPEEIGLEFPKQVVKLKYFDDTTIEKQPVYRNKESVFSIIKEEKSNYFLSKSKERIGQSRFRQNVMKAYGYKCAVTGETCSEVLQAAHIQPYINENSNHIQNGIVLRADIHRLFDSGMITINREHIVTVSSLLINSDYFKLNGKKIYLPEKSEDYPSIEALKLHNSNVFR</sequence>
<protein>
    <submittedName>
        <fullName evidence="2">HNH endonuclease</fullName>
    </submittedName>
</protein>
<keyword evidence="2" id="KW-0255">Endonuclease</keyword>
<evidence type="ECO:0000259" key="1">
    <source>
        <dbReference type="Pfam" id="PF13391"/>
    </source>
</evidence>
<feature type="domain" description="HNH nuclease" evidence="1">
    <location>
        <begin position="200"/>
        <end position="249"/>
    </location>
</feature>
<name>A0AAP3DKD5_BRELA</name>
<evidence type="ECO:0000313" key="3">
    <source>
        <dbReference type="Proteomes" id="UP001077662"/>
    </source>
</evidence>
<dbReference type="GO" id="GO:0004519">
    <property type="term" value="F:endonuclease activity"/>
    <property type="evidence" value="ECO:0007669"/>
    <property type="project" value="UniProtKB-KW"/>
</dbReference>
<dbReference type="InterPro" id="IPR003615">
    <property type="entry name" value="HNH_nuc"/>
</dbReference>
<accession>A0AAP3DKD5</accession>
<organism evidence="2 3">
    <name type="scientific">Brevibacillus laterosporus</name>
    <name type="common">Bacillus laterosporus</name>
    <dbReference type="NCBI Taxonomy" id="1465"/>
    <lineage>
        <taxon>Bacteria</taxon>
        <taxon>Bacillati</taxon>
        <taxon>Bacillota</taxon>
        <taxon>Bacilli</taxon>
        <taxon>Bacillales</taxon>
        <taxon>Paenibacillaceae</taxon>
        <taxon>Brevibacillus</taxon>
    </lineage>
</organism>
<dbReference type="RefSeq" id="WP_258434791.1">
    <property type="nucleotide sequence ID" value="NZ_JANSGW010000047.1"/>
</dbReference>
<comment type="caution">
    <text evidence="2">The sequence shown here is derived from an EMBL/GenBank/DDBJ whole genome shotgun (WGS) entry which is preliminary data.</text>
</comment>